<reference evidence="1 2" key="1">
    <citation type="journal article" date="2016" name="Mol. Biol. Evol.">
        <title>Comparative Genomics of Early-Diverging Mushroom-Forming Fungi Provides Insights into the Origins of Lignocellulose Decay Capabilities.</title>
        <authorList>
            <person name="Nagy L.G."/>
            <person name="Riley R."/>
            <person name="Tritt A."/>
            <person name="Adam C."/>
            <person name="Daum C."/>
            <person name="Floudas D."/>
            <person name="Sun H."/>
            <person name="Yadav J.S."/>
            <person name="Pangilinan J."/>
            <person name="Larsson K.H."/>
            <person name="Matsuura K."/>
            <person name="Barry K."/>
            <person name="Labutti K."/>
            <person name="Kuo R."/>
            <person name="Ohm R.A."/>
            <person name="Bhattacharya S.S."/>
            <person name="Shirouzu T."/>
            <person name="Yoshinaga Y."/>
            <person name="Martin F.M."/>
            <person name="Grigoriev I.V."/>
            <person name="Hibbett D.S."/>
        </authorList>
    </citation>
    <scope>NUCLEOTIDE SEQUENCE [LARGE SCALE GENOMIC DNA]</scope>
    <source>
        <strain evidence="1 2">TUFC12733</strain>
    </source>
</reference>
<proteinExistence type="predicted"/>
<dbReference type="AlphaFoldDB" id="A0A167RCY7"/>
<dbReference type="Proteomes" id="UP000076738">
    <property type="component" value="Unassembled WGS sequence"/>
</dbReference>
<evidence type="ECO:0000313" key="2">
    <source>
        <dbReference type="Proteomes" id="UP000076738"/>
    </source>
</evidence>
<protein>
    <submittedName>
        <fullName evidence="1">Uncharacterized protein</fullName>
    </submittedName>
</protein>
<sequence>MPLGLPFVASVWIHMRFLWEYSTRLDSQNDLADVSPMRASVFSNTAIIRSGSTSGSFGCQRNHHVGSLLSLSCWSPRLGIPPVVLAAGSLRPVRRHQRSPTSPWYSARLAWPSARKIVANQGHGSTVIDFASSEDRFFDFIALSLDNGFNLACGHCCPPVHMLSPVRQTSCPPVHDARHHRLSKSASTLAAQRVIIPWVGNRLSLGITWDRLALKLYHI</sequence>
<keyword evidence="2" id="KW-1185">Reference proteome</keyword>
<gene>
    <name evidence="1" type="ORF">CALVIDRAFT_533114</name>
</gene>
<evidence type="ECO:0000313" key="1">
    <source>
        <dbReference type="EMBL" id="KZP00781.1"/>
    </source>
</evidence>
<dbReference type="EMBL" id="KV417268">
    <property type="protein sequence ID" value="KZP00781.1"/>
    <property type="molecule type" value="Genomic_DNA"/>
</dbReference>
<name>A0A167RCY7_CALVF</name>
<accession>A0A167RCY7</accession>
<organism evidence="1 2">
    <name type="scientific">Calocera viscosa (strain TUFC12733)</name>
    <dbReference type="NCBI Taxonomy" id="1330018"/>
    <lineage>
        <taxon>Eukaryota</taxon>
        <taxon>Fungi</taxon>
        <taxon>Dikarya</taxon>
        <taxon>Basidiomycota</taxon>
        <taxon>Agaricomycotina</taxon>
        <taxon>Dacrymycetes</taxon>
        <taxon>Dacrymycetales</taxon>
        <taxon>Dacrymycetaceae</taxon>
        <taxon>Calocera</taxon>
    </lineage>
</organism>